<protein>
    <recommendedName>
        <fullName evidence="3">RNase H type-1 domain-containing protein</fullName>
    </recommendedName>
</protein>
<comment type="caution">
    <text evidence="1">The sequence shown here is derived from an EMBL/GenBank/DDBJ whole genome shotgun (WGS) entry which is preliminary data.</text>
</comment>
<reference evidence="1 2" key="1">
    <citation type="journal article" date="2022" name="Allergy">
        <title>Genome assembly and annotation of Periplaneta americana reveal a comprehensive cockroach allergen profile.</title>
        <authorList>
            <person name="Wang L."/>
            <person name="Xiong Q."/>
            <person name="Saelim N."/>
            <person name="Wang L."/>
            <person name="Nong W."/>
            <person name="Wan A.T."/>
            <person name="Shi M."/>
            <person name="Liu X."/>
            <person name="Cao Q."/>
            <person name="Hui J.H.L."/>
            <person name="Sookrung N."/>
            <person name="Leung T.F."/>
            <person name="Tungtrongchitr A."/>
            <person name="Tsui S.K.W."/>
        </authorList>
    </citation>
    <scope>NUCLEOTIDE SEQUENCE [LARGE SCALE GENOMIC DNA]</scope>
    <source>
        <strain evidence="1">PWHHKU_190912</strain>
    </source>
</reference>
<gene>
    <name evidence="1" type="ORF">ANN_22567</name>
</gene>
<dbReference type="InterPro" id="IPR036397">
    <property type="entry name" value="RNaseH_sf"/>
</dbReference>
<proteinExistence type="predicted"/>
<dbReference type="PANTHER" id="PTHR47326">
    <property type="entry name" value="TRANSPOSABLE ELEMENT TC3 TRANSPOSASE-LIKE PROTEIN"/>
    <property type="match status" value="1"/>
</dbReference>
<evidence type="ECO:0000313" key="2">
    <source>
        <dbReference type="Proteomes" id="UP001148838"/>
    </source>
</evidence>
<sequence length="327" mass="37978">MKQGRIISRFGDIAWLPRSPDLTAVDYFLWGYLKSRVYHNKPRIIIQLKQNGNETADELARQAAATKYIGPEPALEYLIALLERQLKSGPKFNTTKPGSRHQETEKSLVKQDLVRGMGYPNQVISAQKLMSPNDSVGRTYFMWSTWYLLMLLNFHQGDVVESATIELIPKEEHSDENNLLKPKIRKCIERVRESFTRSPKKSVRKASRELAIPAMSVWRILRRCLQLRPYRLQLLQALQPTDYSLRSNFATVMLQHDDEDFLDLVFFSDESTFHLNGCVNTHNVRIWESANPHEMTQLQRDSPKLNDRACFAWPPPSPDLMPCDFYH</sequence>
<dbReference type="Proteomes" id="UP001148838">
    <property type="component" value="Unassembled WGS sequence"/>
</dbReference>
<keyword evidence="2" id="KW-1185">Reference proteome</keyword>
<dbReference type="EMBL" id="JAJSOF020000033">
    <property type="protein sequence ID" value="KAJ4430351.1"/>
    <property type="molecule type" value="Genomic_DNA"/>
</dbReference>
<dbReference type="Gene3D" id="3.30.420.10">
    <property type="entry name" value="Ribonuclease H-like superfamily/Ribonuclease H"/>
    <property type="match status" value="1"/>
</dbReference>
<evidence type="ECO:0000313" key="1">
    <source>
        <dbReference type="EMBL" id="KAJ4430351.1"/>
    </source>
</evidence>
<name>A0ABQ8S8Y3_PERAM</name>
<evidence type="ECO:0008006" key="3">
    <source>
        <dbReference type="Google" id="ProtNLM"/>
    </source>
</evidence>
<dbReference type="PANTHER" id="PTHR47326:SF1">
    <property type="entry name" value="HTH PSQ-TYPE DOMAIN-CONTAINING PROTEIN"/>
    <property type="match status" value="1"/>
</dbReference>
<organism evidence="1 2">
    <name type="scientific">Periplaneta americana</name>
    <name type="common">American cockroach</name>
    <name type="synonym">Blatta americana</name>
    <dbReference type="NCBI Taxonomy" id="6978"/>
    <lineage>
        <taxon>Eukaryota</taxon>
        <taxon>Metazoa</taxon>
        <taxon>Ecdysozoa</taxon>
        <taxon>Arthropoda</taxon>
        <taxon>Hexapoda</taxon>
        <taxon>Insecta</taxon>
        <taxon>Pterygota</taxon>
        <taxon>Neoptera</taxon>
        <taxon>Polyneoptera</taxon>
        <taxon>Dictyoptera</taxon>
        <taxon>Blattodea</taxon>
        <taxon>Blattoidea</taxon>
        <taxon>Blattidae</taxon>
        <taxon>Blattinae</taxon>
        <taxon>Periplaneta</taxon>
    </lineage>
</organism>
<accession>A0ABQ8S8Y3</accession>